<name>A7TTQ4_VANPO</name>
<proteinExistence type="predicted"/>
<keyword evidence="1" id="KW-0812">Transmembrane</keyword>
<dbReference type="RefSeq" id="XP_001642211.1">
    <property type="nucleotide sequence ID" value="XM_001642161.1"/>
</dbReference>
<dbReference type="AlphaFoldDB" id="A7TTQ4"/>
<sequence>QNIRCWRERLVLKIKLLNATLYYNLSRVVVYMYYLIINIPC</sequence>
<evidence type="ECO:0000313" key="3">
    <source>
        <dbReference type="Proteomes" id="UP000000267"/>
    </source>
</evidence>
<feature type="non-terminal residue" evidence="2">
    <location>
        <position position="41"/>
    </location>
</feature>
<evidence type="ECO:0000313" key="2">
    <source>
        <dbReference type="EMBL" id="EDO14353.1"/>
    </source>
</evidence>
<protein>
    <submittedName>
        <fullName evidence="2">Uncharacterized protein</fullName>
    </submittedName>
</protein>
<dbReference type="EMBL" id="DS480607">
    <property type="protein sequence ID" value="EDO14353.1"/>
    <property type="molecule type" value="Genomic_DNA"/>
</dbReference>
<gene>
    <name evidence="2" type="ORF">Kpol_177p1</name>
</gene>
<dbReference type="PhylomeDB" id="A7TTQ4"/>
<keyword evidence="1" id="KW-0472">Membrane</keyword>
<keyword evidence="1" id="KW-1133">Transmembrane helix</keyword>
<reference evidence="2 3" key="1">
    <citation type="journal article" date="2007" name="Proc. Natl. Acad. Sci. U.S.A.">
        <title>Independent sorting-out of thousands of duplicated gene pairs in two yeast species descended from a whole-genome duplication.</title>
        <authorList>
            <person name="Scannell D.R."/>
            <person name="Frank A.C."/>
            <person name="Conant G.C."/>
            <person name="Byrne K.P."/>
            <person name="Woolfit M."/>
            <person name="Wolfe K.H."/>
        </authorList>
    </citation>
    <scope>NUCLEOTIDE SEQUENCE [LARGE SCALE GENOMIC DNA]</scope>
    <source>
        <strain evidence="3">ATCC 22028 / DSM 70294 / BCRC 21397 / CBS 2163 / NBRC 10782 / NRRL Y-8283 / UCD 57-17</strain>
    </source>
</reference>
<keyword evidence="3" id="KW-1185">Reference proteome</keyword>
<feature type="non-terminal residue" evidence="2">
    <location>
        <position position="1"/>
    </location>
</feature>
<dbReference type="HOGENOM" id="CLU_3282357_0_0_1"/>
<organism evidence="3">
    <name type="scientific">Vanderwaltozyma polyspora (strain ATCC 22028 / DSM 70294 / BCRC 21397 / CBS 2163 / NBRC 10782 / NRRL Y-8283 / UCD 57-17)</name>
    <name type="common">Kluyveromyces polysporus</name>
    <dbReference type="NCBI Taxonomy" id="436907"/>
    <lineage>
        <taxon>Eukaryota</taxon>
        <taxon>Fungi</taxon>
        <taxon>Dikarya</taxon>
        <taxon>Ascomycota</taxon>
        <taxon>Saccharomycotina</taxon>
        <taxon>Saccharomycetes</taxon>
        <taxon>Saccharomycetales</taxon>
        <taxon>Saccharomycetaceae</taxon>
        <taxon>Vanderwaltozyma</taxon>
    </lineage>
</organism>
<dbReference type="InParanoid" id="A7TTQ4"/>
<dbReference type="Proteomes" id="UP000000267">
    <property type="component" value="Unassembled WGS sequence"/>
</dbReference>
<accession>A7TTQ4</accession>
<dbReference type="KEGG" id="vpo:Kpol_177p1"/>
<dbReference type="GeneID" id="5542331"/>
<feature type="transmembrane region" description="Helical" evidence="1">
    <location>
        <begin position="21"/>
        <end position="39"/>
    </location>
</feature>
<evidence type="ECO:0000256" key="1">
    <source>
        <dbReference type="SAM" id="Phobius"/>
    </source>
</evidence>